<sequence length="108" mass="12524">MPGTGHRLQPIVLQAVLDRIAARNRDRAIYRATRVSRPTISKIRMSLEYWGVPYPPRCVRLGRPATLRQAERDGLKAFLKGNPSAYIEEMRDFLYDKYNLRVTISTVY</sequence>
<dbReference type="EMBL" id="MU006248">
    <property type="protein sequence ID" value="KAF2818926.1"/>
    <property type="molecule type" value="Genomic_DNA"/>
</dbReference>
<reference evidence="1" key="1">
    <citation type="journal article" date="2020" name="Stud. Mycol.">
        <title>101 Dothideomycetes genomes: a test case for predicting lifestyles and emergence of pathogens.</title>
        <authorList>
            <person name="Haridas S."/>
            <person name="Albert R."/>
            <person name="Binder M."/>
            <person name="Bloem J."/>
            <person name="Labutti K."/>
            <person name="Salamov A."/>
            <person name="Andreopoulos B."/>
            <person name="Baker S."/>
            <person name="Barry K."/>
            <person name="Bills G."/>
            <person name="Bluhm B."/>
            <person name="Cannon C."/>
            <person name="Castanera R."/>
            <person name="Culley D."/>
            <person name="Daum C."/>
            <person name="Ezra D."/>
            <person name="Gonzalez J."/>
            <person name="Henrissat B."/>
            <person name="Kuo A."/>
            <person name="Liang C."/>
            <person name="Lipzen A."/>
            <person name="Lutzoni F."/>
            <person name="Magnuson J."/>
            <person name="Mondo S."/>
            <person name="Nolan M."/>
            <person name="Ohm R."/>
            <person name="Pangilinan J."/>
            <person name="Park H.-J."/>
            <person name="Ramirez L."/>
            <person name="Alfaro M."/>
            <person name="Sun H."/>
            <person name="Tritt A."/>
            <person name="Yoshinaga Y."/>
            <person name="Zwiers L.-H."/>
            <person name="Turgeon B."/>
            <person name="Goodwin S."/>
            <person name="Spatafora J."/>
            <person name="Crous P."/>
            <person name="Grigoriev I."/>
        </authorList>
    </citation>
    <scope>NUCLEOTIDE SEQUENCE</scope>
    <source>
        <strain evidence="1">CBS 113818</strain>
    </source>
</reference>
<dbReference type="SUPFAM" id="SSF46689">
    <property type="entry name" value="Homeodomain-like"/>
    <property type="match status" value="1"/>
</dbReference>
<keyword evidence="2" id="KW-1185">Reference proteome</keyword>
<dbReference type="AlphaFoldDB" id="A0A6A6ZD55"/>
<dbReference type="InterPro" id="IPR009057">
    <property type="entry name" value="Homeodomain-like_sf"/>
</dbReference>
<evidence type="ECO:0000313" key="2">
    <source>
        <dbReference type="Proteomes" id="UP000799424"/>
    </source>
</evidence>
<protein>
    <submittedName>
        <fullName evidence="1">Uncharacterized protein</fullName>
    </submittedName>
</protein>
<gene>
    <name evidence="1" type="ORF">CC86DRAFT_432695</name>
</gene>
<evidence type="ECO:0000313" key="1">
    <source>
        <dbReference type="EMBL" id="KAF2818926.1"/>
    </source>
</evidence>
<dbReference type="OrthoDB" id="3792632at2759"/>
<proteinExistence type="predicted"/>
<dbReference type="Proteomes" id="UP000799424">
    <property type="component" value="Unassembled WGS sequence"/>
</dbReference>
<accession>A0A6A6ZD55</accession>
<organism evidence="1 2">
    <name type="scientific">Ophiobolus disseminans</name>
    <dbReference type="NCBI Taxonomy" id="1469910"/>
    <lineage>
        <taxon>Eukaryota</taxon>
        <taxon>Fungi</taxon>
        <taxon>Dikarya</taxon>
        <taxon>Ascomycota</taxon>
        <taxon>Pezizomycotina</taxon>
        <taxon>Dothideomycetes</taxon>
        <taxon>Pleosporomycetidae</taxon>
        <taxon>Pleosporales</taxon>
        <taxon>Pleosporineae</taxon>
        <taxon>Phaeosphaeriaceae</taxon>
        <taxon>Ophiobolus</taxon>
    </lineage>
</organism>
<name>A0A6A6ZD55_9PLEO</name>